<dbReference type="RefSeq" id="WP_184748967.1">
    <property type="nucleotide sequence ID" value="NZ_JACHGJ010000021.1"/>
</dbReference>
<keyword evidence="1" id="KW-1133">Transmembrane helix</keyword>
<name>A0A841RKD9_9SPIO</name>
<feature type="transmembrane region" description="Helical" evidence="1">
    <location>
        <begin position="157"/>
        <end position="183"/>
    </location>
</feature>
<keyword evidence="3" id="KW-1185">Reference proteome</keyword>
<feature type="transmembrane region" description="Helical" evidence="1">
    <location>
        <begin position="6"/>
        <end position="24"/>
    </location>
</feature>
<comment type="similarity">
    <text evidence="1">Belongs to the Amj family.</text>
</comment>
<dbReference type="Pfam" id="PF10997">
    <property type="entry name" value="Amj"/>
    <property type="match status" value="1"/>
</dbReference>
<dbReference type="EMBL" id="JACHGJ010000021">
    <property type="protein sequence ID" value="MBB6482732.1"/>
    <property type="molecule type" value="Genomic_DNA"/>
</dbReference>
<organism evidence="2 3">
    <name type="scientific">Spirochaeta isovalerica</name>
    <dbReference type="NCBI Taxonomy" id="150"/>
    <lineage>
        <taxon>Bacteria</taxon>
        <taxon>Pseudomonadati</taxon>
        <taxon>Spirochaetota</taxon>
        <taxon>Spirochaetia</taxon>
        <taxon>Spirochaetales</taxon>
        <taxon>Spirochaetaceae</taxon>
        <taxon>Spirochaeta</taxon>
    </lineage>
</organism>
<keyword evidence="1" id="KW-1003">Cell membrane</keyword>
<dbReference type="Proteomes" id="UP000587760">
    <property type="component" value="Unassembled WGS sequence"/>
</dbReference>
<accession>A0A841RKD9</accession>
<comment type="pathway">
    <text evidence="1">Cell wall biogenesis; peptidoglycan biosynthesis.</text>
</comment>
<keyword evidence="1" id="KW-0133">Cell shape</keyword>
<evidence type="ECO:0000313" key="3">
    <source>
        <dbReference type="Proteomes" id="UP000587760"/>
    </source>
</evidence>
<feature type="transmembrane region" description="Helical" evidence="1">
    <location>
        <begin position="77"/>
        <end position="99"/>
    </location>
</feature>
<sequence length="268" mass="29818">MLELKILLIPLFAFIIHFIGTLSYSVRIVGVRTGKIALSFSLFNIFVLFSRTANTFLNPLLSKNVETNIANQNFDNNIWLFRIILLAASLATLAGIFLIPMFQRLFSLAVTSYSEHKSMKRLLLRFFSIDGISDVKRSFVIPNRDNIKLSAKTRKGLIVPFLLNIIIVAILSVGSLSSLYAGYLVPEFRSTANSLHSIVNGLATVLLFLIVDPYLAGMTDDVVSGKIKESIFRKNVVFLSISRFLGTLLAQLLLYPSALIIAQVSKLL</sequence>
<dbReference type="UniPathway" id="UPA00219"/>
<comment type="subcellular location">
    <subcellularLocation>
        <location evidence="1">Cell membrane</location>
        <topology evidence="1">Multi-pass membrane protein</topology>
    </subcellularLocation>
</comment>
<keyword evidence="1" id="KW-0961">Cell wall biogenesis/degradation</keyword>
<comment type="function">
    <text evidence="1">Involved in peptidoglycan biosynthesis. Transports lipid-linked peptidoglycan precursors from the inner to the outer leaflet of the cytoplasmic membrane.</text>
</comment>
<keyword evidence="1" id="KW-0812">Transmembrane</keyword>
<dbReference type="InterPro" id="IPR021260">
    <property type="entry name" value="Amj"/>
</dbReference>
<dbReference type="GO" id="GO:0008360">
    <property type="term" value="P:regulation of cell shape"/>
    <property type="evidence" value="ECO:0007669"/>
    <property type="project" value="UniProtKB-KW"/>
</dbReference>
<dbReference type="GO" id="GO:0005886">
    <property type="term" value="C:plasma membrane"/>
    <property type="evidence" value="ECO:0007669"/>
    <property type="project" value="UniProtKB-SubCell"/>
</dbReference>
<keyword evidence="1" id="KW-0813">Transport</keyword>
<evidence type="ECO:0000313" key="2">
    <source>
        <dbReference type="EMBL" id="MBB6482732.1"/>
    </source>
</evidence>
<dbReference type="GO" id="GO:0071555">
    <property type="term" value="P:cell wall organization"/>
    <property type="evidence" value="ECO:0007669"/>
    <property type="project" value="UniProtKB-KW"/>
</dbReference>
<keyword evidence="1" id="KW-0573">Peptidoglycan synthesis</keyword>
<dbReference type="GO" id="GO:0015648">
    <property type="term" value="F:lipid-linked peptidoglycan transporter activity"/>
    <property type="evidence" value="ECO:0007669"/>
    <property type="project" value="UniProtKB-UniRule"/>
</dbReference>
<dbReference type="HAMAP" id="MF_02077">
    <property type="entry name" value="Amj_flippase"/>
    <property type="match status" value="1"/>
</dbReference>
<gene>
    <name evidence="1" type="primary">amj</name>
    <name evidence="2" type="ORF">HNR50_004437</name>
</gene>
<comment type="caution">
    <text evidence="2">The sequence shown here is derived from an EMBL/GenBank/DDBJ whole genome shotgun (WGS) entry which is preliminary data.</text>
</comment>
<proteinExistence type="inferred from homology"/>
<reference evidence="2 3" key="1">
    <citation type="submission" date="2020-08" db="EMBL/GenBank/DDBJ databases">
        <title>Genomic Encyclopedia of Type Strains, Phase IV (KMG-IV): sequencing the most valuable type-strain genomes for metagenomic binning, comparative biology and taxonomic classification.</title>
        <authorList>
            <person name="Goeker M."/>
        </authorList>
    </citation>
    <scope>NUCLEOTIDE SEQUENCE [LARGE SCALE GENOMIC DNA]</scope>
    <source>
        <strain evidence="2 3">DSM 2461</strain>
    </source>
</reference>
<feature type="transmembrane region" description="Helical" evidence="1">
    <location>
        <begin position="195"/>
        <end position="215"/>
    </location>
</feature>
<protein>
    <recommendedName>
        <fullName evidence="1">Lipid II flippase Amj</fullName>
    </recommendedName>
</protein>
<dbReference type="GO" id="GO:0009252">
    <property type="term" value="P:peptidoglycan biosynthetic process"/>
    <property type="evidence" value="ECO:0007669"/>
    <property type="project" value="UniProtKB-UniRule"/>
</dbReference>
<feature type="transmembrane region" description="Helical" evidence="1">
    <location>
        <begin position="36"/>
        <end position="57"/>
    </location>
</feature>
<keyword evidence="1" id="KW-0472">Membrane</keyword>
<dbReference type="AlphaFoldDB" id="A0A841RKD9"/>
<evidence type="ECO:0000256" key="1">
    <source>
        <dbReference type="HAMAP-Rule" id="MF_02077"/>
    </source>
</evidence>
<feature type="transmembrane region" description="Helical" evidence="1">
    <location>
        <begin position="236"/>
        <end position="262"/>
    </location>
</feature>